<evidence type="ECO:0000313" key="2">
    <source>
        <dbReference type="EMBL" id="EHA22655.1"/>
    </source>
</evidence>
<protein>
    <submittedName>
        <fullName evidence="2">Uncharacterized protein</fullName>
    </submittedName>
</protein>
<proteinExistence type="predicted"/>
<gene>
    <name evidence="2" type="ORF">ASPNIDRAFT_36692</name>
</gene>
<dbReference type="AlphaFoldDB" id="G3Y1N9"/>
<comment type="caution">
    <text evidence="2">The sequence shown here is derived from an EMBL/GenBank/DDBJ whole genome shotgun (WGS) entry which is preliminary data.</text>
</comment>
<dbReference type="VEuPathDB" id="FungiDB:ASPNIDRAFT2_36692"/>
<dbReference type="Proteomes" id="UP000009038">
    <property type="component" value="Unassembled WGS sequence"/>
</dbReference>
<dbReference type="EMBL" id="ACJE01000010">
    <property type="protein sequence ID" value="EHA22655.1"/>
    <property type="molecule type" value="Genomic_DNA"/>
</dbReference>
<evidence type="ECO:0000313" key="3">
    <source>
        <dbReference type="Proteomes" id="UP000009038"/>
    </source>
</evidence>
<dbReference type="HOGENOM" id="CLU_1992128_0_0_1"/>
<evidence type="ECO:0000256" key="1">
    <source>
        <dbReference type="SAM" id="MobiDB-lite"/>
    </source>
</evidence>
<organism evidence="2 3">
    <name type="scientific">Aspergillus niger (strain ATCC 1015 / CBS 113.46 / FGSC A1144 / LSHB Ac4 / NCTC 3858a / NRRL 328 / USDA 3528.7)</name>
    <dbReference type="NCBI Taxonomy" id="380704"/>
    <lineage>
        <taxon>Eukaryota</taxon>
        <taxon>Fungi</taxon>
        <taxon>Dikarya</taxon>
        <taxon>Ascomycota</taxon>
        <taxon>Pezizomycotina</taxon>
        <taxon>Eurotiomycetes</taxon>
        <taxon>Eurotiomycetidae</taxon>
        <taxon>Eurotiales</taxon>
        <taxon>Aspergillaceae</taxon>
        <taxon>Aspergillus</taxon>
        <taxon>Aspergillus subgen. Circumdati</taxon>
    </lineage>
</organism>
<feature type="compositionally biased region" description="Polar residues" evidence="1">
    <location>
        <begin position="1"/>
        <end position="13"/>
    </location>
</feature>
<name>G3Y1N9_ASPNA</name>
<feature type="region of interest" description="Disordered" evidence="1">
    <location>
        <begin position="1"/>
        <end position="27"/>
    </location>
</feature>
<reference evidence="2 3" key="1">
    <citation type="journal article" date="2011" name="Genome Res.">
        <title>Comparative genomics of citric-acid-producing Aspergillus niger ATCC 1015 versus enzyme-producing CBS 513.88.</title>
        <authorList>
            <person name="Andersen M.R."/>
            <person name="Salazar M.P."/>
            <person name="Schaap P.J."/>
            <person name="van de Vondervoort P.J."/>
            <person name="Culley D."/>
            <person name="Thykaer J."/>
            <person name="Frisvad J.C."/>
            <person name="Nielsen K.F."/>
            <person name="Albang R."/>
            <person name="Albermann K."/>
            <person name="Berka R.M."/>
            <person name="Braus G.H."/>
            <person name="Braus-Stromeyer S.A."/>
            <person name="Corrochano L.M."/>
            <person name="Dai Z."/>
            <person name="van Dijck P.W."/>
            <person name="Hofmann G."/>
            <person name="Lasure L.L."/>
            <person name="Magnuson J.K."/>
            <person name="Menke H."/>
            <person name="Meijer M."/>
            <person name="Meijer S.L."/>
            <person name="Nielsen J.B."/>
            <person name="Nielsen M.L."/>
            <person name="van Ooyen A.J."/>
            <person name="Pel H.J."/>
            <person name="Poulsen L."/>
            <person name="Samson R.A."/>
            <person name="Stam H."/>
            <person name="Tsang A."/>
            <person name="van den Brink J.M."/>
            <person name="Atkins A."/>
            <person name="Aerts A."/>
            <person name="Shapiro H."/>
            <person name="Pangilinan J."/>
            <person name="Salamov A."/>
            <person name="Lou Y."/>
            <person name="Lindquist E."/>
            <person name="Lucas S."/>
            <person name="Grimwood J."/>
            <person name="Grigoriev I.V."/>
            <person name="Kubicek C.P."/>
            <person name="Martinez D."/>
            <person name="van Peij N.N."/>
            <person name="Roubos J.A."/>
            <person name="Nielsen J."/>
            <person name="Baker S.E."/>
        </authorList>
    </citation>
    <scope>NUCLEOTIDE SEQUENCE [LARGE SCALE GENOMIC DNA]</scope>
    <source>
        <strain evidence="3">ATCC 1015 / CBS 113.46 / FGSC A1144 / LSHB Ac4 / NCTC 3858a / NRRL 328 / USDA 3528.7</strain>
    </source>
</reference>
<accession>G3Y1N9</accession>
<sequence>MSGPPSTISSMAEQSERSKVGALKRMKQTGKETIQNCSIGYAIRCCGDVFPPNRLAQASIQVGMVSADRDAGGAVAALIGWRAGFTDASYCVVVLVDATRITPSDSGRMAEIEDIMGSLVTGIVA</sequence>